<dbReference type="FunFam" id="1.10.150.20:FF:000001">
    <property type="entry name" value="DNA-directed RNA polymerase subunit alpha"/>
    <property type="match status" value="1"/>
</dbReference>
<comment type="catalytic activity">
    <reaction evidence="10 11">
        <text>RNA(n) + a ribonucleoside 5'-triphosphate = RNA(n+1) + diphosphate</text>
        <dbReference type="Rhea" id="RHEA:21248"/>
        <dbReference type="Rhea" id="RHEA-COMP:14527"/>
        <dbReference type="Rhea" id="RHEA-COMP:17342"/>
        <dbReference type="ChEBI" id="CHEBI:33019"/>
        <dbReference type="ChEBI" id="CHEBI:61557"/>
        <dbReference type="ChEBI" id="CHEBI:140395"/>
        <dbReference type="EC" id="2.7.7.6"/>
    </reaction>
</comment>
<dbReference type="Gene3D" id="3.30.1360.10">
    <property type="entry name" value="RNA polymerase, RBP11-like subunit"/>
    <property type="match status" value="1"/>
</dbReference>
<dbReference type="GO" id="GO:0006351">
    <property type="term" value="P:DNA-templated transcription"/>
    <property type="evidence" value="ECO:0007669"/>
    <property type="project" value="UniProtKB-UniRule"/>
</dbReference>
<dbReference type="AlphaFoldDB" id="A0A6J4PGH8"/>
<evidence type="ECO:0000256" key="10">
    <source>
        <dbReference type="ARBA" id="ARBA00048552"/>
    </source>
</evidence>
<feature type="domain" description="DNA-directed RNA polymerase RpoA/D/Rpb3-type" evidence="12">
    <location>
        <begin position="26"/>
        <end position="233"/>
    </location>
</feature>
<dbReference type="InterPro" id="IPR036603">
    <property type="entry name" value="RBP11-like"/>
</dbReference>
<keyword evidence="5 11" id="KW-0808">Transferase</keyword>
<evidence type="ECO:0000256" key="9">
    <source>
        <dbReference type="ARBA" id="ARBA00033070"/>
    </source>
</evidence>
<name>A0A6J4PGH8_9BACT</name>
<dbReference type="GO" id="GO:0003899">
    <property type="term" value="F:DNA-directed RNA polymerase activity"/>
    <property type="evidence" value="ECO:0007669"/>
    <property type="project" value="UniProtKB-UniRule"/>
</dbReference>
<dbReference type="Pfam" id="PF03118">
    <property type="entry name" value="RNA_pol_A_CTD"/>
    <property type="match status" value="1"/>
</dbReference>
<feature type="region of interest" description="Alpha N-terminal domain (alpha-NTD)" evidence="11">
    <location>
        <begin position="1"/>
        <end position="234"/>
    </location>
</feature>
<dbReference type="CDD" id="cd06928">
    <property type="entry name" value="RNAP_alpha_NTD"/>
    <property type="match status" value="1"/>
</dbReference>
<dbReference type="HAMAP" id="MF_00059">
    <property type="entry name" value="RNApol_bact_RpoA"/>
    <property type="match status" value="1"/>
</dbReference>
<feature type="region of interest" description="Alpha C-terminal domain (alpha-CTD)" evidence="11">
    <location>
        <begin position="252"/>
        <end position="337"/>
    </location>
</feature>
<dbReference type="SUPFAM" id="SSF47789">
    <property type="entry name" value="C-terminal domain of RNA polymerase alpha subunit"/>
    <property type="match status" value="1"/>
</dbReference>
<keyword evidence="4 11" id="KW-0240">DNA-directed RNA polymerase</keyword>
<dbReference type="InterPro" id="IPR036643">
    <property type="entry name" value="RNApol_insert_sf"/>
</dbReference>
<comment type="similarity">
    <text evidence="1 11">Belongs to the RNA polymerase alpha chain family.</text>
</comment>
<sequence length="337" mass="37551">MAQNTWTDFQIPSRLNVEQETLTERYGKFYAQPFERGFGTTIGNSLRRALLSSIEGAAITAVKIEGVEHEFSSIKGVVEDATDVILNLKQVPFRLHGEGSKTLTINKKGAGAVTSADIEADGDVEILDKDVHIATISANGDISIEMRLKTGRGYVSAEFNNDEDLSVGYIPIDSVHTPIKKVNYSVDKTRQGSNTEYDKLTIEVWTDGSVKPDDSIGLAAKLVKDHMSIFVNFEEEEDDFKFEDIARPPLLRNDLLDRSVDELELSVRSYNCLKNADIRSIRDLIRRSERDMLHTKNFGKKSLTEIKDMLHGMGLDFGMDFDEQGNPIPGSGGRDLD</sequence>
<proteinExistence type="inferred from homology"/>
<evidence type="ECO:0000313" key="13">
    <source>
        <dbReference type="EMBL" id="CAA9413798.1"/>
    </source>
</evidence>
<dbReference type="SMART" id="SM00662">
    <property type="entry name" value="RPOLD"/>
    <property type="match status" value="1"/>
</dbReference>
<dbReference type="Gene3D" id="1.10.150.20">
    <property type="entry name" value="5' to 3' exonuclease, C-terminal subdomain"/>
    <property type="match status" value="1"/>
</dbReference>
<dbReference type="InterPro" id="IPR011263">
    <property type="entry name" value="DNA-dir_RNA_pol_RpoA/D/Rpb3"/>
</dbReference>
<evidence type="ECO:0000256" key="8">
    <source>
        <dbReference type="ARBA" id="ARBA00032524"/>
    </source>
</evidence>
<accession>A0A6J4PGH8</accession>
<protein>
    <recommendedName>
        <fullName evidence="3 11">DNA-directed RNA polymerase subunit alpha</fullName>
        <shortName evidence="11">RNAP subunit alpha</shortName>
        <ecNumber evidence="2 11">2.7.7.6</ecNumber>
    </recommendedName>
    <alternativeName>
        <fullName evidence="9 11">RNA polymerase subunit alpha</fullName>
    </alternativeName>
    <alternativeName>
        <fullName evidence="8 11">Transcriptase subunit alpha</fullName>
    </alternativeName>
</protein>
<organism evidence="13">
    <name type="scientific">uncultured Pyrinomonadaceae bacterium</name>
    <dbReference type="NCBI Taxonomy" id="2283094"/>
    <lineage>
        <taxon>Bacteria</taxon>
        <taxon>Pseudomonadati</taxon>
        <taxon>Acidobacteriota</taxon>
        <taxon>Blastocatellia</taxon>
        <taxon>Blastocatellales</taxon>
        <taxon>Pyrinomonadaceae</taxon>
        <taxon>environmental samples</taxon>
    </lineage>
</organism>
<dbReference type="Pfam" id="PF01193">
    <property type="entry name" value="RNA_pol_L"/>
    <property type="match status" value="1"/>
</dbReference>
<dbReference type="NCBIfam" id="NF003519">
    <property type="entry name" value="PRK05182.2-5"/>
    <property type="match status" value="1"/>
</dbReference>
<evidence type="ECO:0000256" key="2">
    <source>
        <dbReference type="ARBA" id="ARBA00012418"/>
    </source>
</evidence>
<dbReference type="GO" id="GO:0000428">
    <property type="term" value="C:DNA-directed RNA polymerase complex"/>
    <property type="evidence" value="ECO:0007669"/>
    <property type="project" value="UniProtKB-KW"/>
</dbReference>
<dbReference type="NCBIfam" id="TIGR02027">
    <property type="entry name" value="rpoA"/>
    <property type="match status" value="1"/>
</dbReference>
<dbReference type="InterPro" id="IPR011262">
    <property type="entry name" value="DNA-dir_RNA_pol_insert"/>
</dbReference>
<comment type="domain">
    <text evidence="11">The N-terminal domain is essential for RNAP assembly and basal transcription, whereas the C-terminal domain is involved in interaction with transcriptional regulators and with upstream promoter elements.</text>
</comment>
<dbReference type="Gene3D" id="2.170.120.12">
    <property type="entry name" value="DNA-directed RNA polymerase, insert domain"/>
    <property type="match status" value="1"/>
</dbReference>
<dbReference type="SUPFAM" id="SSF56553">
    <property type="entry name" value="Insert subdomain of RNA polymerase alpha subunit"/>
    <property type="match status" value="1"/>
</dbReference>
<dbReference type="EC" id="2.7.7.6" evidence="2 11"/>
<dbReference type="GO" id="GO:0005737">
    <property type="term" value="C:cytoplasm"/>
    <property type="evidence" value="ECO:0007669"/>
    <property type="project" value="UniProtKB-ARBA"/>
</dbReference>
<dbReference type="InterPro" id="IPR011773">
    <property type="entry name" value="DNA-dir_RpoA"/>
</dbReference>
<dbReference type="GO" id="GO:0003677">
    <property type="term" value="F:DNA binding"/>
    <property type="evidence" value="ECO:0007669"/>
    <property type="project" value="UniProtKB-UniRule"/>
</dbReference>
<keyword evidence="6 11" id="KW-0548">Nucleotidyltransferase</keyword>
<reference evidence="13" key="1">
    <citation type="submission" date="2020-02" db="EMBL/GenBank/DDBJ databases">
        <authorList>
            <person name="Meier V. D."/>
        </authorList>
    </citation>
    <scope>NUCLEOTIDE SEQUENCE</scope>
    <source>
        <strain evidence="13">AVDCRST_MAG74</strain>
    </source>
</reference>
<evidence type="ECO:0000256" key="3">
    <source>
        <dbReference type="ARBA" id="ARBA00015972"/>
    </source>
</evidence>
<dbReference type="GO" id="GO:0046983">
    <property type="term" value="F:protein dimerization activity"/>
    <property type="evidence" value="ECO:0007669"/>
    <property type="project" value="InterPro"/>
</dbReference>
<evidence type="ECO:0000256" key="1">
    <source>
        <dbReference type="ARBA" id="ARBA00007123"/>
    </source>
</evidence>
<dbReference type="Pfam" id="PF01000">
    <property type="entry name" value="RNA_pol_A_bac"/>
    <property type="match status" value="1"/>
</dbReference>
<evidence type="ECO:0000256" key="6">
    <source>
        <dbReference type="ARBA" id="ARBA00022695"/>
    </source>
</evidence>
<dbReference type="FunFam" id="2.170.120.12:FF:000001">
    <property type="entry name" value="DNA-directed RNA polymerase subunit alpha"/>
    <property type="match status" value="1"/>
</dbReference>
<evidence type="ECO:0000256" key="4">
    <source>
        <dbReference type="ARBA" id="ARBA00022478"/>
    </source>
</evidence>
<dbReference type="InterPro" id="IPR011260">
    <property type="entry name" value="RNAP_asu_C"/>
</dbReference>
<evidence type="ECO:0000256" key="11">
    <source>
        <dbReference type="HAMAP-Rule" id="MF_00059"/>
    </source>
</evidence>
<gene>
    <name evidence="11" type="primary">rpoA</name>
    <name evidence="13" type="ORF">AVDCRST_MAG74-2479</name>
</gene>
<dbReference type="SUPFAM" id="SSF55257">
    <property type="entry name" value="RBP11-like subunits of RNA polymerase"/>
    <property type="match status" value="1"/>
</dbReference>
<dbReference type="NCBIfam" id="NF003513">
    <property type="entry name" value="PRK05182.1-2"/>
    <property type="match status" value="1"/>
</dbReference>
<evidence type="ECO:0000256" key="5">
    <source>
        <dbReference type="ARBA" id="ARBA00022679"/>
    </source>
</evidence>
<evidence type="ECO:0000256" key="7">
    <source>
        <dbReference type="ARBA" id="ARBA00023163"/>
    </source>
</evidence>
<evidence type="ECO:0000259" key="12">
    <source>
        <dbReference type="SMART" id="SM00662"/>
    </source>
</evidence>
<comment type="function">
    <text evidence="11">DNA-dependent RNA polymerase catalyzes the transcription of DNA into RNA using the four ribonucleoside triphosphates as substrates.</text>
</comment>
<comment type="subunit">
    <text evidence="11">Homodimer. The RNAP catalytic core consists of 2 alpha, 1 beta, 1 beta' and 1 omega subunit. When a sigma factor is associated with the core the holoenzyme is formed, which can initiate transcription.</text>
</comment>
<dbReference type="EMBL" id="CADCUR010000225">
    <property type="protein sequence ID" value="CAA9413798.1"/>
    <property type="molecule type" value="Genomic_DNA"/>
</dbReference>
<keyword evidence="7 11" id="KW-0804">Transcription</keyword>